<dbReference type="Gene3D" id="3.40.50.80">
    <property type="entry name" value="Nucleotide-binding domain of ferredoxin-NADP reductase (FNR) module"/>
    <property type="match status" value="1"/>
</dbReference>
<dbReference type="OrthoDB" id="3213438at2"/>
<feature type="domain" description="FAD-binding FR-type" evidence="5">
    <location>
        <begin position="144"/>
        <end position="245"/>
    </location>
</feature>
<dbReference type="SUPFAM" id="SSF46458">
    <property type="entry name" value="Globin-like"/>
    <property type="match status" value="1"/>
</dbReference>
<dbReference type="PANTHER" id="PTHR47354:SF5">
    <property type="entry name" value="PROTEIN RFBI"/>
    <property type="match status" value="1"/>
</dbReference>
<dbReference type="HOGENOM" id="CLU_026437_2_1_11"/>
<dbReference type="InterPro" id="IPR017927">
    <property type="entry name" value="FAD-bd_FR_type"/>
</dbReference>
<dbReference type="GO" id="GO:0019825">
    <property type="term" value="F:oxygen binding"/>
    <property type="evidence" value="ECO:0007669"/>
    <property type="project" value="InterPro"/>
</dbReference>
<evidence type="ECO:0000313" key="7">
    <source>
        <dbReference type="Proteomes" id="UP000002247"/>
    </source>
</evidence>
<dbReference type="InterPro" id="IPR017938">
    <property type="entry name" value="Riboflavin_synthase-like_b-brl"/>
</dbReference>
<dbReference type="InterPro" id="IPR039261">
    <property type="entry name" value="FNR_nucleotide-bd"/>
</dbReference>
<evidence type="ECO:0000256" key="2">
    <source>
        <dbReference type="ARBA" id="ARBA00001974"/>
    </source>
</evidence>
<keyword evidence="7" id="KW-1185">Reference proteome</keyword>
<proteinExistence type="predicted"/>
<keyword evidence="3" id="KW-0408">Iron</keyword>
<keyword evidence="4" id="KW-0411">Iron-sulfur</keyword>
<dbReference type="PANTHER" id="PTHR47354">
    <property type="entry name" value="NADH OXIDOREDUCTASE HCR"/>
    <property type="match status" value="1"/>
</dbReference>
<dbReference type="KEGG" id="srt:Srot_1607"/>
<evidence type="ECO:0000259" key="5">
    <source>
        <dbReference type="PROSITE" id="PS51384"/>
    </source>
</evidence>
<dbReference type="Gene3D" id="2.40.30.10">
    <property type="entry name" value="Translation factors"/>
    <property type="match status" value="1"/>
</dbReference>
<evidence type="ECO:0000256" key="1">
    <source>
        <dbReference type="ARBA" id="ARBA00001970"/>
    </source>
</evidence>
<reference evidence="6 7" key="1">
    <citation type="journal article" date="2010" name="Stand. Genomic Sci.">
        <title>Complete genome sequence of Segniliparus rotundus type strain (CDC 1076).</title>
        <authorList>
            <person name="Sikorski J."/>
            <person name="Lapidus A."/>
            <person name="Copeland A."/>
            <person name="Misra M."/>
            <person name="Glavina Del Rio T."/>
            <person name="Nolan M."/>
            <person name="Lucas S."/>
            <person name="Chen F."/>
            <person name="Tice H."/>
            <person name="Cheng J.F."/>
            <person name="Jando M."/>
            <person name="Schneider S."/>
            <person name="Bruce D."/>
            <person name="Goodwin L."/>
            <person name="Pitluck S."/>
            <person name="Liolios K."/>
            <person name="Mikhailova N."/>
            <person name="Pati A."/>
            <person name="Ivanova N."/>
            <person name="Mavromatis K."/>
            <person name="Chen A."/>
            <person name="Palaniappan K."/>
            <person name="Chertkov O."/>
            <person name="Land M."/>
            <person name="Hauser L."/>
            <person name="Chang Y.J."/>
            <person name="Jeffries C.D."/>
            <person name="Brettin T."/>
            <person name="Detter J.C."/>
            <person name="Han C."/>
            <person name="Rohde M."/>
            <person name="Goker M."/>
            <person name="Bristow J."/>
            <person name="Eisen J.A."/>
            <person name="Markowitz V."/>
            <person name="Hugenholtz P."/>
            <person name="Kyrpides N.C."/>
            <person name="Klenk H.P."/>
        </authorList>
    </citation>
    <scope>NUCLEOTIDE SEQUENCE [LARGE SCALE GENOMIC DNA]</scope>
    <source>
        <strain evidence="7">ATCC BAA-972 / CDC 1076 / CIP 108378 / DSM 44985 / JCM 13578</strain>
    </source>
</reference>
<gene>
    <name evidence="6" type="ordered locus">Srot_1607</name>
</gene>
<dbReference type="Pfam" id="PF00970">
    <property type="entry name" value="FAD_binding_6"/>
    <property type="match status" value="1"/>
</dbReference>
<keyword evidence="3" id="KW-0001">2Fe-2S</keyword>
<dbReference type="eggNOG" id="COG0543">
    <property type="taxonomic scope" value="Bacteria"/>
</dbReference>
<dbReference type="InterPro" id="IPR050415">
    <property type="entry name" value="MRET"/>
</dbReference>
<comment type="cofactor">
    <cofactor evidence="1">
        <name>heme b</name>
        <dbReference type="ChEBI" id="CHEBI:60344"/>
    </cofactor>
</comment>
<name>D6Z7Y9_SEGRD</name>
<dbReference type="SUPFAM" id="SSF52343">
    <property type="entry name" value="Ferredoxin reductase-like, C-terminal NADP-linked domain"/>
    <property type="match status" value="1"/>
</dbReference>
<dbReference type="PROSITE" id="PS51384">
    <property type="entry name" value="FAD_FR"/>
    <property type="match status" value="1"/>
</dbReference>
<dbReference type="Proteomes" id="UP000002247">
    <property type="component" value="Chromosome"/>
</dbReference>
<dbReference type="InterPro" id="IPR008333">
    <property type="entry name" value="Cbr1-like_FAD-bd_dom"/>
</dbReference>
<dbReference type="AlphaFoldDB" id="D6Z7Y9"/>
<dbReference type="GO" id="GO:0051537">
    <property type="term" value="F:2 iron, 2 sulfur cluster binding"/>
    <property type="evidence" value="ECO:0007669"/>
    <property type="project" value="UniProtKB-KW"/>
</dbReference>
<organism evidence="6 7">
    <name type="scientific">Segniliparus rotundus (strain ATCC BAA-972 / CDC 1076 / CIP 108378 / DSM 44985 / JCM 13578)</name>
    <dbReference type="NCBI Taxonomy" id="640132"/>
    <lineage>
        <taxon>Bacteria</taxon>
        <taxon>Bacillati</taxon>
        <taxon>Actinomycetota</taxon>
        <taxon>Actinomycetes</taxon>
        <taxon>Mycobacteriales</taxon>
        <taxon>Segniliparaceae</taxon>
        <taxon>Segniliparus</taxon>
    </lineage>
</organism>
<sequence>MPSAAEGGTDQGAAARLLEAVAADPVVFVRSFHVELFRCAPELAERFPSGLGGHHAAFVTMTKHILQGFADGSDPPALIDLLGQLGRDHRKYQLGEEHYRAAKTALAKALADAARSTRDNEFCAQAAALVCAVMEQESNRRDGPQTWEAQVVERIDHPGPTVVVRLRAAMRPQPFAVSQYLAVQVPQRPGQWRYYSPALPPNDEGELEFHIRAVPGGMVSGAVLKNTQPGDRWLFGESYGSLAAGLDAIPADQSVLMVAGDTGLAPCRAIALALALRSENPRMTLLAGARSRAECYDLPNLRDLARDNEWFNVLPVIDPTPWAALARTAVEFAKRSEVVLLSGPPMMIDACLDALRAGGVSLGKIRHDPRP</sequence>
<dbReference type="Gene3D" id="1.10.490.10">
    <property type="entry name" value="Globins"/>
    <property type="match status" value="1"/>
</dbReference>
<comment type="cofactor">
    <cofactor evidence="2">
        <name>FAD</name>
        <dbReference type="ChEBI" id="CHEBI:57692"/>
    </cofactor>
</comment>
<keyword evidence="3" id="KW-0479">Metal-binding</keyword>
<dbReference type="InterPro" id="IPR009050">
    <property type="entry name" value="Globin-like_sf"/>
</dbReference>
<dbReference type="EMBL" id="CP001958">
    <property type="protein sequence ID" value="ADG98069.1"/>
    <property type="molecule type" value="Genomic_DNA"/>
</dbReference>
<dbReference type="RefSeq" id="WP_013138522.1">
    <property type="nucleotide sequence ID" value="NC_014168.1"/>
</dbReference>
<dbReference type="InterPro" id="IPR012292">
    <property type="entry name" value="Globin/Proto"/>
</dbReference>
<dbReference type="PRINTS" id="PR00410">
    <property type="entry name" value="PHEHYDRXLASE"/>
</dbReference>
<dbReference type="STRING" id="640132.Srot_1607"/>
<dbReference type="GO" id="GO:0016491">
    <property type="term" value="F:oxidoreductase activity"/>
    <property type="evidence" value="ECO:0007669"/>
    <property type="project" value="InterPro"/>
</dbReference>
<accession>D6Z7Y9</accession>
<protein>
    <submittedName>
        <fullName evidence="6">Oxidoreductase FAD-binding domain protein</fullName>
    </submittedName>
</protein>
<dbReference type="CDD" id="cd19753">
    <property type="entry name" value="Mb-like_oxidoreductase"/>
    <property type="match status" value="1"/>
</dbReference>
<dbReference type="GO" id="GO:0020037">
    <property type="term" value="F:heme binding"/>
    <property type="evidence" value="ECO:0007669"/>
    <property type="project" value="InterPro"/>
</dbReference>
<dbReference type="SUPFAM" id="SSF63380">
    <property type="entry name" value="Riboflavin synthase domain-like"/>
    <property type="match status" value="1"/>
</dbReference>
<evidence type="ECO:0000313" key="6">
    <source>
        <dbReference type="EMBL" id="ADG98069.1"/>
    </source>
</evidence>
<evidence type="ECO:0000256" key="3">
    <source>
        <dbReference type="ARBA" id="ARBA00022714"/>
    </source>
</evidence>
<evidence type="ECO:0000256" key="4">
    <source>
        <dbReference type="ARBA" id="ARBA00023014"/>
    </source>
</evidence>